<dbReference type="OrthoDB" id="3259391at2"/>
<sequence>MSAPRPVAESEWEDRLKRAIEARKLPVSVSDVLTVLADTVEPAAPLPAEERAFLAEHTGLTPVDLIPEGLADVDIEIAANRAVAAQRAERNTLAVDEVARLLLLGTADVRALAASGDLYAFTSQSRRDLLFPRWQFIDGRALPGLSQVIRALPEDYLPVDIEEFMTQPAESLEGQTPSEWLAADRPPSAVSSLADELSWE</sequence>
<name>A0A2N6PH80_9MICO</name>
<dbReference type="EMBL" id="PNFZ01000003">
    <property type="protein sequence ID" value="PMB98040.1"/>
    <property type="molecule type" value="Genomic_DNA"/>
</dbReference>
<reference evidence="2 5" key="2">
    <citation type="submission" date="2020-05" db="EMBL/GenBank/DDBJ databases">
        <title>MicrobeNet Type strains.</title>
        <authorList>
            <person name="Nicholson A.C."/>
        </authorList>
    </citation>
    <scope>NUCLEOTIDE SEQUENCE [LARGE SCALE GENOMIC DNA]</scope>
    <source>
        <strain evidence="2 5">CCUG 46604</strain>
    </source>
</reference>
<accession>A0A2N6PH80</accession>
<dbReference type="Proteomes" id="UP000549517">
    <property type="component" value="Unassembled WGS sequence"/>
</dbReference>
<evidence type="ECO:0000313" key="4">
    <source>
        <dbReference type="Proteomes" id="UP000235703"/>
    </source>
</evidence>
<evidence type="ECO:0000313" key="5">
    <source>
        <dbReference type="Proteomes" id="UP000549517"/>
    </source>
</evidence>
<dbReference type="Proteomes" id="UP000235703">
    <property type="component" value="Unassembled WGS sequence"/>
</dbReference>
<evidence type="ECO:0000256" key="1">
    <source>
        <dbReference type="SAM" id="MobiDB-lite"/>
    </source>
</evidence>
<feature type="region of interest" description="Disordered" evidence="1">
    <location>
        <begin position="168"/>
        <end position="200"/>
    </location>
</feature>
<dbReference type="EMBL" id="JABEMC010000014">
    <property type="protein sequence ID" value="NNG80340.1"/>
    <property type="molecule type" value="Genomic_DNA"/>
</dbReference>
<protein>
    <submittedName>
        <fullName evidence="3">Uncharacterized protein</fullName>
    </submittedName>
</protein>
<keyword evidence="4" id="KW-1185">Reference proteome</keyword>
<evidence type="ECO:0000313" key="2">
    <source>
        <dbReference type="EMBL" id="NNG80340.1"/>
    </source>
</evidence>
<reference evidence="3 4" key="1">
    <citation type="submission" date="2017-09" db="EMBL/GenBank/DDBJ databases">
        <title>Bacterial strain isolated from the female urinary microbiota.</title>
        <authorList>
            <person name="Thomas-White K."/>
            <person name="Kumar N."/>
            <person name="Forster S."/>
            <person name="Putonti C."/>
            <person name="Lawley T."/>
            <person name="Wolfe A.J."/>
        </authorList>
    </citation>
    <scope>NUCLEOTIDE SEQUENCE [LARGE SCALE GENOMIC DNA]</scope>
    <source>
        <strain evidence="3 4">UMB0680</strain>
    </source>
</reference>
<gene>
    <name evidence="3" type="ORF">CJ198_06570</name>
    <name evidence="2" type="ORF">HLA91_13315</name>
</gene>
<comment type="caution">
    <text evidence="3">The sequence shown here is derived from an EMBL/GenBank/DDBJ whole genome shotgun (WGS) entry which is preliminary data.</text>
</comment>
<dbReference type="GeneID" id="86842667"/>
<dbReference type="RefSeq" id="WP_102161837.1">
    <property type="nucleotide sequence ID" value="NZ_BAAAKH010000021.1"/>
</dbReference>
<organism evidence="3 4">
    <name type="scientific">Brevibacterium luteolum</name>
    <dbReference type="NCBI Taxonomy" id="199591"/>
    <lineage>
        <taxon>Bacteria</taxon>
        <taxon>Bacillati</taxon>
        <taxon>Actinomycetota</taxon>
        <taxon>Actinomycetes</taxon>
        <taxon>Micrococcales</taxon>
        <taxon>Brevibacteriaceae</taxon>
        <taxon>Brevibacterium</taxon>
    </lineage>
</organism>
<evidence type="ECO:0000313" key="3">
    <source>
        <dbReference type="EMBL" id="PMB98040.1"/>
    </source>
</evidence>
<dbReference type="AlphaFoldDB" id="A0A2N6PH80"/>
<proteinExistence type="predicted"/>